<dbReference type="Proteomes" id="UP000284706">
    <property type="component" value="Unassembled WGS sequence"/>
</dbReference>
<feature type="region of interest" description="Disordered" evidence="1">
    <location>
        <begin position="1"/>
        <end position="132"/>
    </location>
</feature>
<feature type="compositionally biased region" description="Low complexity" evidence="1">
    <location>
        <begin position="17"/>
        <end position="53"/>
    </location>
</feature>
<evidence type="ECO:0000256" key="1">
    <source>
        <dbReference type="SAM" id="MobiDB-lite"/>
    </source>
</evidence>
<dbReference type="InParanoid" id="A0A409WYC7"/>
<dbReference type="EMBL" id="NHYE01004614">
    <property type="protein sequence ID" value="PPQ83523.1"/>
    <property type="molecule type" value="Genomic_DNA"/>
</dbReference>
<comment type="caution">
    <text evidence="2">The sequence shown here is derived from an EMBL/GenBank/DDBJ whole genome shotgun (WGS) entry which is preliminary data.</text>
</comment>
<accession>A0A409WYC7</accession>
<evidence type="ECO:0000313" key="2">
    <source>
        <dbReference type="EMBL" id="PPQ83523.1"/>
    </source>
</evidence>
<protein>
    <submittedName>
        <fullName evidence="2">Uncharacterized protein</fullName>
    </submittedName>
</protein>
<organism evidence="2 3">
    <name type="scientific">Gymnopilus dilepis</name>
    <dbReference type="NCBI Taxonomy" id="231916"/>
    <lineage>
        <taxon>Eukaryota</taxon>
        <taxon>Fungi</taxon>
        <taxon>Dikarya</taxon>
        <taxon>Basidiomycota</taxon>
        <taxon>Agaricomycotina</taxon>
        <taxon>Agaricomycetes</taxon>
        <taxon>Agaricomycetidae</taxon>
        <taxon>Agaricales</taxon>
        <taxon>Agaricineae</taxon>
        <taxon>Hymenogastraceae</taxon>
        <taxon>Gymnopilus</taxon>
    </lineage>
</organism>
<feature type="compositionally biased region" description="Acidic residues" evidence="1">
    <location>
        <begin position="99"/>
        <end position="122"/>
    </location>
</feature>
<gene>
    <name evidence="2" type="ORF">CVT26_004109</name>
</gene>
<reference evidence="2 3" key="1">
    <citation type="journal article" date="2018" name="Evol. Lett.">
        <title>Horizontal gene cluster transfer increased hallucinogenic mushroom diversity.</title>
        <authorList>
            <person name="Reynolds H.T."/>
            <person name="Vijayakumar V."/>
            <person name="Gluck-Thaler E."/>
            <person name="Korotkin H.B."/>
            <person name="Matheny P.B."/>
            <person name="Slot J.C."/>
        </authorList>
    </citation>
    <scope>NUCLEOTIDE SEQUENCE [LARGE SCALE GENOMIC DNA]</scope>
    <source>
        <strain evidence="2 3">SRW20</strain>
    </source>
</reference>
<dbReference type="AlphaFoldDB" id="A0A409WYC7"/>
<keyword evidence="3" id="KW-1185">Reference proteome</keyword>
<evidence type="ECO:0000313" key="3">
    <source>
        <dbReference type="Proteomes" id="UP000284706"/>
    </source>
</evidence>
<name>A0A409WYC7_9AGAR</name>
<proteinExistence type="predicted"/>
<sequence length="132" mass="13386">MRGLPSYEEAVSGSRGGNAESSSAADANAGAGTTGSTAPAPAPGSSQAPGHASLSRSEPDIAGRFARVRIMEPVSPHTGAQARGVGGEAPRGRGHDGEENVEEGGDGEEGDEDEEDEEEDEGIQMRARSPRS</sequence>